<sequence length="177" mass="19456">MFYSHEMLTSPDHGVATIWLVATLGSRSISKKLNRKAILDVDVPKACHVIMDPEAPMALRLQGNLLYGVSRVYSQQCGYALTDVQAMHDKMRTLLKVLPGGGLDPTAGKSSLSYLTTRPSCQRAIFPGWEWIFLDFACPLVLLQVSIPTSYGRTPQTSASLLFQGALVYDLVSHSII</sequence>
<dbReference type="VEuPathDB" id="FungiDB:AFLA_002150"/>
<dbReference type="GO" id="GO:0003682">
    <property type="term" value="F:chromatin binding"/>
    <property type="evidence" value="ECO:0007669"/>
    <property type="project" value="TreeGrafter"/>
</dbReference>
<dbReference type="InterPro" id="IPR006910">
    <property type="entry name" value="Rad21_Rec8_N"/>
</dbReference>
<dbReference type="Proteomes" id="UP000325434">
    <property type="component" value="Unassembled WGS sequence"/>
</dbReference>
<name>A0A5N6HD15_ASPFL</name>
<feature type="domain" description="Rad21/Rec8-like protein N-terminal" evidence="3">
    <location>
        <begin position="1"/>
        <end position="106"/>
    </location>
</feature>
<evidence type="ECO:0000259" key="3">
    <source>
        <dbReference type="Pfam" id="PF04825"/>
    </source>
</evidence>
<dbReference type="AlphaFoldDB" id="A0A5N6HD15"/>
<dbReference type="EMBL" id="ML734558">
    <property type="protein sequence ID" value="KAB8251664.1"/>
    <property type="molecule type" value="Genomic_DNA"/>
</dbReference>
<gene>
    <name evidence="4" type="ORF">BDV35DRAFT_294565</name>
</gene>
<dbReference type="GO" id="GO:0007064">
    <property type="term" value="P:mitotic sister chromatid cohesion"/>
    <property type="evidence" value="ECO:0007669"/>
    <property type="project" value="TreeGrafter"/>
</dbReference>
<organism evidence="4">
    <name type="scientific">Aspergillus flavus</name>
    <dbReference type="NCBI Taxonomy" id="5059"/>
    <lineage>
        <taxon>Eukaryota</taxon>
        <taxon>Fungi</taxon>
        <taxon>Dikarya</taxon>
        <taxon>Ascomycota</taxon>
        <taxon>Pezizomycotina</taxon>
        <taxon>Eurotiomycetes</taxon>
        <taxon>Eurotiomycetidae</taxon>
        <taxon>Eurotiales</taxon>
        <taxon>Aspergillaceae</taxon>
        <taxon>Aspergillus</taxon>
        <taxon>Aspergillus subgen. Circumdati</taxon>
    </lineage>
</organism>
<evidence type="ECO:0000313" key="4">
    <source>
        <dbReference type="EMBL" id="KAB8251664.1"/>
    </source>
</evidence>
<comment type="subcellular location">
    <subcellularLocation>
        <location evidence="1">Nucleus</location>
    </subcellularLocation>
</comment>
<dbReference type="GO" id="GO:0030892">
    <property type="term" value="C:mitotic cohesin complex"/>
    <property type="evidence" value="ECO:0007669"/>
    <property type="project" value="TreeGrafter"/>
</dbReference>
<protein>
    <submittedName>
        <fullName evidence="4">Rec8 like protein-domain-containing protein</fullName>
    </submittedName>
</protein>
<evidence type="ECO:0000256" key="1">
    <source>
        <dbReference type="ARBA" id="ARBA00004123"/>
    </source>
</evidence>
<keyword evidence="2" id="KW-0539">Nucleus</keyword>
<dbReference type="InterPro" id="IPR039781">
    <property type="entry name" value="Rad21/Rec8-like"/>
</dbReference>
<dbReference type="Pfam" id="PF04825">
    <property type="entry name" value="Rad21_Rec8_N"/>
    <property type="match status" value="1"/>
</dbReference>
<dbReference type="GO" id="GO:0005634">
    <property type="term" value="C:nucleus"/>
    <property type="evidence" value="ECO:0007669"/>
    <property type="project" value="UniProtKB-SubCell"/>
</dbReference>
<accession>A0A5N6HD15</accession>
<dbReference type="VEuPathDB" id="FungiDB:F9C07_3582"/>
<reference evidence="4" key="1">
    <citation type="submission" date="2019-04" db="EMBL/GenBank/DDBJ databases">
        <title>Friends and foes A comparative genomics study of 23 Aspergillus species from section Flavi.</title>
        <authorList>
            <consortium name="DOE Joint Genome Institute"/>
            <person name="Kjaerbolling I."/>
            <person name="Vesth T."/>
            <person name="Frisvad J.C."/>
            <person name="Nybo J.L."/>
            <person name="Theobald S."/>
            <person name="Kildgaard S."/>
            <person name="Isbrandt T."/>
            <person name="Kuo A."/>
            <person name="Sato A."/>
            <person name="Lyhne E.K."/>
            <person name="Kogle M.E."/>
            <person name="Wiebenga A."/>
            <person name="Kun R.S."/>
            <person name="Lubbers R.J."/>
            <person name="Makela M.R."/>
            <person name="Barry K."/>
            <person name="Chovatia M."/>
            <person name="Clum A."/>
            <person name="Daum C."/>
            <person name="Haridas S."/>
            <person name="He G."/>
            <person name="LaButti K."/>
            <person name="Lipzen A."/>
            <person name="Mondo S."/>
            <person name="Riley R."/>
            <person name="Salamov A."/>
            <person name="Simmons B.A."/>
            <person name="Magnuson J.K."/>
            <person name="Henrissat B."/>
            <person name="Mortensen U.H."/>
            <person name="Larsen T.O."/>
            <person name="Devries R.P."/>
            <person name="Grigoriev I.V."/>
            <person name="Machida M."/>
            <person name="Baker S.E."/>
            <person name="Andersen M.R."/>
        </authorList>
    </citation>
    <scope>NUCLEOTIDE SEQUENCE [LARGE SCALE GENOMIC DNA]</scope>
    <source>
        <strain evidence="4">CBS 121.62</strain>
    </source>
</reference>
<evidence type="ECO:0000256" key="2">
    <source>
        <dbReference type="ARBA" id="ARBA00023242"/>
    </source>
</evidence>
<dbReference type="PANTHER" id="PTHR12585:SF70">
    <property type="entry name" value="RAD21_REC8 N TERMINAL DOMAIN PROTEIN (AFU_ORTHOLOGUE AFUA_6G02900)"/>
    <property type="match status" value="1"/>
</dbReference>
<proteinExistence type="predicted"/>
<dbReference type="PANTHER" id="PTHR12585">
    <property type="entry name" value="SCC1 / RAD21 FAMILY MEMBER"/>
    <property type="match status" value="1"/>
</dbReference>